<feature type="transmembrane region" description="Helical" evidence="1">
    <location>
        <begin position="253"/>
        <end position="273"/>
    </location>
</feature>
<dbReference type="Pfam" id="PF04982">
    <property type="entry name" value="TM_HPP"/>
    <property type="match status" value="1"/>
</dbReference>
<dbReference type="PANTHER" id="PTHR33741:SF5">
    <property type="entry name" value="TRANSMEMBRANE PROTEIN DDB_G0269096-RELATED"/>
    <property type="match status" value="1"/>
</dbReference>
<feature type="transmembrane region" description="Helical" evidence="1">
    <location>
        <begin position="186"/>
        <end position="203"/>
    </location>
</feature>
<evidence type="ECO:0000313" key="4">
    <source>
        <dbReference type="Proteomes" id="UP001491310"/>
    </source>
</evidence>
<keyword evidence="4" id="KW-1185">Reference proteome</keyword>
<name>A0ABR2YKD0_9CHLO</name>
<dbReference type="InterPro" id="IPR007065">
    <property type="entry name" value="HPP"/>
</dbReference>
<reference evidence="3 4" key="1">
    <citation type="journal article" date="2024" name="Nat. Commun.">
        <title>Phylogenomics reveals the evolutionary origins of lichenization in chlorophyte algae.</title>
        <authorList>
            <person name="Puginier C."/>
            <person name="Libourel C."/>
            <person name="Otte J."/>
            <person name="Skaloud P."/>
            <person name="Haon M."/>
            <person name="Grisel S."/>
            <person name="Petersen M."/>
            <person name="Berrin J.G."/>
            <person name="Delaux P.M."/>
            <person name="Dal Grande F."/>
            <person name="Keller J."/>
        </authorList>
    </citation>
    <scope>NUCLEOTIDE SEQUENCE [LARGE SCALE GENOMIC DNA]</scope>
    <source>
        <strain evidence="3 4">SAG 216-7</strain>
    </source>
</reference>
<dbReference type="Pfam" id="PF13911">
    <property type="entry name" value="AhpC-TSA_2"/>
    <property type="match status" value="1"/>
</dbReference>
<comment type="caution">
    <text evidence="3">The sequence shown here is derived from an EMBL/GenBank/DDBJ whole genome shotgun (WGS) entry which is preliminary data.</text>
</comment>
<dbReference type="InterPro" id="IPR058581">
    <property type="entry name" value="TM_HPP"/>
</dbReference>
<accession>A0ABR2YKD0</accession>
<feature type="transmembrane region" description="Helical" evidence="1">
    <location>
        <begin position="335"/>
        <end position="358"/>
    </location>
</feature>
<dbReference type="InterPro" id="IPR032801">
    <property type="entry name" value="PXL2A/B/C"/>
</dbReference>
<organism evidence="3 4">
    <name type="scientific">Coccomyxa subellipsoidea</name>
    <dbReference type="NCBI Taxonomy" id="248742"/>
    <lineage>
        <taxon>Eukaryota</taxon>
        <taxon>Viridiplantae</taxon>
        <taxon>Chlorophyta</taxon>
        <taxon>core chlorophytes</taxon>
        <taxon>Trebouxiophyceae</taxon>
        <taxon>Trebouxiophyceae incertae sedis</taxon>
        <taxon>Coccomyxaceae</taxon>
        <taxon>Coccomyxa</taxon>
    </lineage>
</organism>
<keyword evidence="1" id="KW-0812">Transmembrane</keyword>
<evidence type="ECO:0000313" key="3">
    <source>
        <dbReference type="EMBL" id="KAK9907326.1"/>
    </source>
</evidence>
<dbReference type="Proteomes" id="UP001491310">
    <property type="component" value="Unassembled WGS sequence"/>
</dbReference>
<sequence>MELARELRADVLPKLEAKNIKAFLVTIGTAERGLEFAELTGYPADSLPADPENVTYDALQLKKGVVDTFLNVETPLAIKDRIVKDGAAGLRQAISSWKSWIPWGRGSRVSRGAYVRTLNMGTNATSLELQPGHVVHHGDAGDIEARIPSETTGKKAGWRPNVVLEWFCKMKGGSAKHPPSPPATDILLGGIGSFLGLFAIASLNAKFYGKINLPLLLGCFGASATLLFGMPSLPVAQPRNVFGGMVVSCMAGLFWRTILGTYVMVAAPLGVAFSIIGMQLTATLHPPGGAAALIIAVMEPLQSMQPLVTADTVLRGSSASWCIRTSLEPTMQERFLHGLVLTLASLLGSFILFGIALLTNNIGSSEKRYPTYWWS</sequence>
<keyword evidence="1" id="KW-1133">Transmembrane helix</keyword>
<keyword evidence="1" id="KW-0472">Membrane</keyword>
<proteinExistence type="predicted"/>
<gene>
    <name evidence="3" type="ORF">WJX75_001527</name>
</gene>
<feature type="transmembrane region" description="Helical" evidence="1">
    <location>
        <begin position="215"/>
        <end position="233"/>
    </location>
</feature>
<evidence type="ECO:0000256" key="1">
    <source>
        <dbReference type="SAM" id="Phobius"/>
    </source>
</evidence>
<feature type="domain" description="HPP transmembrane region" evidence="2">
    <location>
        <begin position="179"/>
        <end position="316"/>
    </location>
</feature>
<protein>
    <recommendedName>
        <fullName evidence="2">HPP transmembrane region domain-containing protein</fullName>
    </recommendedName>
</protein>
<dbReference type="PANTHER" id="PTHR33741">
    <property type="entry name" value="TRANSMEMBRANE PROTEIN DDB_G0269096-RELATED"/>
    <property type="match status" value="1"/>
</dbReference>
<dbReference type="EMBL" id="JALJOT010000009">
    <property type="protein sequence ID" value="KAK9907326.1"/>
    <property type="molecule type" value="Genomic_DNA"/>
</dbReference>
<evidence type="ECO:0000259" key="2">
    <source>
        <dbReference type="Pfam" id="PF04982"/>
    </source>
</evidence>